<dbReference type="InterPro" id="IPR018247">
    <property type="entry name" value="EF_Hand_1_Ca_BS"/>
</dbReference>
<evidence type="ECO:0000256" key="12">
    <source>
        <dbReference type="PROSITE-ProRule" id="PRU00259"/>
    </source>
</evidence>
<feature type="transmembrane region" description="Helical" evidence="15">
    <location>
        <begin position="1810"/>
        <end position="1829"/>
    </location>
</feature>
<evidence type="ECO:0000256" key="2">
    <source>
        <dbReference type="ARBA" id="ARBA00007447"/>
    </source>
</evidence>
<dbReference type="PANTHER" id="PTHR47966:SF51">
    <property type="entry name" value="BETA-SITE APP-CLEAVING ENZYME, ISOFORM A-RELATED"/>
    <property type="match status" value="1"/>
</dbReference>
<feature type="transmembrane region" description="Helical" evidence="15">
    <location>
        <begin position="1178"/>
        <end position="1195"/>
    </location>
</feature>
<evidence type="ECO:0000256" key="9">
    <source>
        <dbReference type="ARBA" id="ARBA00023136"/>
    </source>
</evidence>
<dbReference type="InterPro" id="IPR013815">
    <property type="entry name" value="ATP_grasp_subdomain_1"/>
</dbReference>
<dbReference type="Pfam" id="PF00520">
    <property type="entry name" value="Ion_trans"/>
    <property type="match status" value="1"/>
</dbReference>
<sequence>MPCPEVPDKKGLGSWLRGCQSSFSDYQAFGTVEAVAAAMRRHSANARLQEAAASALSSAASWPAMQAAATNNGATEEIVSAMRRFPTDPECRNLGRFGICRQAWIENGQKKGRGCRGLKALFNRCLLLWLADGALKAAAVHVDTAAPAARTRSLLSLHHLTSKRQPGDRTDISSAAGTRLAVSESKLCALADDTQLLDSDASADCNVSAAPAAAKAVRMEANTREGRITIDLERSEQEIHVLEDAIHYKSAYYGTIMVGTPPKPFTVVFDTGSGHLILPSSYCHSSTCKAHRRYRRSSSATARDIDWDGRLVQMGEARDQITVSFGTGEVMGVFLEDLLCLGRGGDGHGEGQENCLQMRFIAATDMSADPFAEFVFDGVLGLGLESLSQSPAFNFLHALHVESTLTAEKGSFSKTFGIFLASHDGETSQITLGGWAEEHVSGEVTWSPVLQPELGRWLLEIKGLWVDGQEVPFCKEGCKAVVDSGTSVLSVPSPLFSDLFQKLSAPARDGSCSEGPQLQMELDGSSLNLSVGDFSRLDKESSPSAQATCRPMLMVMDLPEPLGPKLFVLGEPILKKFYTIYDAEARRVGFGRARHAQSPQTPHPPSERGSRGEAKPAPLERRGASVVRLLAAACSGLAGLAANHPLNQSALLGCRSIEVIVSAMDAFVHHARLQTMACGALGNLAANSPNNQAAIASRGGLQRVVNVLQHHQSNPVVLAASLGAVWCLMKQHLANTEMAAQLGVAELSAAALQRHPEERGVRSMASCVLQSLVPGLSEALAASAQMLGRTCSSPTSRTYPKSTMLYVINSGPSWCAFMNSASSAPARLSDSSHDALQKLQQDVERILHESKRDLLRSLDYYTQSARIINATCSASMASVPMPPSIFEQPDPPSCLPPASGAMEDHVATSDPSIYLSADFVPEKLGGSHLSNEDQSVQKMSSRQRRHMRWKNAEANSNFMSKSQIGKIMSEASWSERMVRSKCFEWFSGSLILLNCIFIGWHTQMMALRAIEHTNQNMDPQVNTSTEVLIMQVGFTGCFLVELFVRWAAEGVIDFFRSADLVWNVLDVVCVLIGVVDASAEIVMLATGLEEQTPLRGFTVMRVLRVVRIVHVVRVIRIMRFFRELRMMIFSTVNCLKSVVWIILFLFGLFYMFGVAFTQAVTSYLDNLEMRKLSEYSSLQLYFGTLDSSILALYMAMSGGQNWHVYYDSLATMSGGQFWCLLYILYITFALFAVVNIVTGVFVDTALQSSKNDREVVVQEELEQKQDYLKQLHQLFQAIDENSEGRITREVLQQAFRHETILAYFSHLKIDVPDAATLFELLDFDQSGTIDLEEFLHGCYQLHGEATHLEAKMMQAEVRFMKETLIKLVDDMQKVQEKHFAAYCYRFTELQAAAPGEPGLRTRQVRECGSGRRAGLVQGQMQMLHPSLCSFLLLFVMTWVYNFCSGNADGRAEMKNLLGGKGANLAEMASIGLPVRPGFTLTTEEPGPPKTLTNPSLKKLSQSLVDSWAMTLLEAAPESRSARLIDIRALLDALATDHCNACMGKGPAPDFSAVPGILKEVADMYDQLSLPDRLKADMMVGCGWHMLNEEDKALEPLMRVVHSTAGLEAGDQLSAILVAMQLLRKKSRWGQIVQAGDKAFEVAGGKWATTSSKSMICTAEMVGILLMVASGVSVTCEMVTSKIIENMHWPYWYLLAACCTGAALANGTYLCWAGIGCPKKQDIKWVVARALFENLHWMLAIWAVLVGAAPGDVAALTSIDIMAAAFLGLIFLGESVTILHFVALVVSLTGAVCISQPQFIFGASEQTEQSPLGYCMALLSGCFQAGAFVCARKSKDIPVSVLTIVSLLFAVLLAFVPPLLGLSSSAHDALQTIQEEPWHALGLLAILTIWCVFSIVLPAAGATRCPAAVSATVFTSSSMISGYIAQTTIFNDAPTPLKLLGAGFMLSSVVMMAVRCRDHDTAEEREASRAEEHNPASTADETDSLGSFVASEVSFGKSGRLRRRGTVYSNTPTPQRLGSCLPIFAVSSA</sequence>
<dbReference type="PROSITE" id="PS50222">
    <property type="entry name" value="EF_HAND_2"/>
    <property type="match status" value="2"/>
</dbReference>
<feature type="transmembrane region" description="Helical" evidence="15">
    <location>
        <begin position="985"/>
        <end position="1007"/>
    </location>
</feature>
<evidence type="ECO:0000256" key="4">
    <source>
        <dbReference type="ARBA" id="ARBA00022692"/>
    </source>
</evidence>
<feature type="transmembrane region" description="Helical" evidence="15">
    <location>
        <begin position="1690"/>
        <end position="1714"/>
    </location>
</feature>
<dbReference type="PROSITE" id="PS50176">
    <property type="entry name" value="ARM_REPEAT"/>
    <property type="match status" value="1"/>
</dbReference>
<dbReference type="PROSITE" id="PS00018">
    <property type="entry name" value="EF_HAND_1"/>
    <property type="match status" value="1"/>
</dbReference>
<keyword evidence="19" id="KW-1185">Reference proteome</keyword>
<feature type="transmembrane region" description="Helical" evidence="15">
    <location>
        <begin position="1906"/>
        <end position="1924"/>
    </location>
</feature>
<dbReference type="Gene3D" id="3.30.1490.20">
    <property type="entry name" value="ATP-grasp fold, A domain"/>
    <property type="match status" value="1"/>
</dbReference>
<feature type="region of interest" description="Disordered" evidence="14">
    <location>
        <begin position="1960"/>
        <end position="1981"/>
    </location>
</feature>
<feature type="disulfide bond" evidence="11">
    <location>
        <begin position="283"/>
        <end position="288"/>
    </location>
</feature>
<dbReference type="InterPro" id="IPR021109">
    <property type="entry name" value="Peptidase_aspartic_dom_sf"/>
</dbReference>
<evidence type="ECO:0000313" key="18">
    <source>
        <dbReference type="EMBL" id="OLP84523.1"/>
    </source>
</evidence>
<evidence type="ECO:0000256" key="7">
    <source>
        <dbReference type="ARBA" id="ARBA00022837"/>
    </source>
</evidence>
<comment type="subcellular location">
    <subcellularLocation>
        <location evidence="1">Membrane</location>
        <topology evidence="1">Multi-pass membrane protein</topology>
    </subcellularLocation>
</comment>
<keyword evidence="9 15" id="KW-0472">Membrane</keyword>
<gene>
    <name evidence="18" type="primary">PGC</name>
    <name evidence="18" type="ORF">AK812_SmicGene34591</name>
</gene>
<dbReference type="Gene3D" id="1.25.10.10">
    <property type="entry name" value="Leucine-rich Repeat Variant"/>
    <property type="match status" value="1"/>
</dbReference>
<dbReference type="Proteomes" id="UP000186817">
    <property type="component" value="Unassembled WGS sequence"/>
</dbReference>
<dbReference type="InterPro" id="IPR016024">
    <property type="entry name" value="ARM-type_fold"/>
</dbReference>
<dbReference type="GO" id="GO:0016485">
    <property type="term" value="P:protein processing"/>
    <property type="evidence" value="ECO:0007669"/>
    <property type="project" value="UniProtKB-ARBA"/>
</dbReference>
<feature type="domain" description="Peptidase A1" evidence="17">
    <location>
        <begin position="252"/>
        <end position="591"/>
    </location>
</feature>
<comment type="similarity">
    <text evidence="2 13">Belongs to the peptidase A1 family.</text>
</comment>
<dbReference type="GO" id="GO:0005216">
    <property type="term" value="F:monoatomic ion channel activity"/>
    <property type="evidence" value="ECO:0007669"/>
    <property type="project" value="InterPro"/>
</dbReference>
<feature type="transmembrane region" description="Helical" evidence="15">
    <location>
        <begin position="1215"/>
        <end position="1242"/>
    </location>
</feature>
<feature type="transmembrane region" description="Helical" evidence="15">
    <location>
        <begin position="1734"/>
        <end position="1755"/>
    </location>
</feature>
<dbReference type="SMART" id="SM00185">
    <property type="entry name" value="ARM"/>
    <property type="match status" value="3"/>
</dbReference>
<dbReference type="CDD" id="cd00051">
    <property type="entry name" value="EFh"/>
    <property type="match status" value="1"/>
</dbReference>
<evidence type="ECO:0000256" key="8">
    <source>
        <dbReference type="ARBA" id="ARBA00022989"/>
    </source>
</evidence>
<proteinExistence type="inferred from homology"/>
<dbReference type="CDD" id="cd05471">
    <property type="entry name" value="pepsin_like"/>
    <property type="match status" value="1"/>
</dbReference>
<keyword evidence="11" id="KW-1015">Disulfide bond</keyword>
<dbReference type="SUPFAM" id="SSF56059">
    <property type="entry name" value="Glutathione synthetase ATP-binding domain-like"/>
    <property type="match status" value="1"/>
</dbReference>
<feature type="compositionally biased region" description="Basic and acidic residues" evidence="14">
    <location>
        <begin position="1960"/>
        <end position="1973"/>
    </location>
</feature>
<feature type="transmembrane region" description="Helical" evidence="15">
    <location>
        <begin position="1879"/>
        <end position="1899"/>
    </location>
</feature>
<name>A0A1Q9CNL9_SYMMI</name>
<evidence type="ECO:0000256" key="14">
    <source>
        <dbReference type="SAM" id="MobiDB-lite"/>
    </source>
</evidence>
<protein>
    <submittedName>
        <fullName evidence="18">Gastricsin</fullName>
    </submittedName>
</protein>
<feature type="domain" description="EF-hand" evidence="16">
    <location>
        <begin position="1266"/>
        <end position="1301"/>
    </location>
</feature>
<organism evidence="18 19">
    <name type="scientific">Symbiodinium microadriaticum</name>
    <name type="common">Dinoflagellate</name>
    <name type="synonym">Zooxanthella microadriatica</name>
    <dbReference type="NCBI Taxonomy" id="2951"/>
    <lineage>
        <taxon>Eukaryota</taxon>
        <taxon>Sar</taxon>
        <taxon>Alveolata</taxon>
        <taxon>Dinophyceae</taxon>
        <taxon>Suessiales</taxon>
        <taxon>Symbiodiniaceae</taxon>
        <taxon>Symbiodinium</taxon>
    </lineage>
</organism>
<dbReference type="PRINTS" id="PR00792">
    <property type="entry name" value="PEPSIN"/>
</dbReference>
<dbReference type="InterPro" id="IPR033121">
    <property type="entry name" value="PEPTIDASE_A1"/>
</dbReference>
<dbReference type="PROSITE" id="PS51767">
    <property type="entry name" value="PEPTIDASE_A1"/>
    <property type="match status" value="1"/>
</dbReference>
<feature type="compositionally biased region" description="Basic and acidic residues" evidence="14">
    <location>
        <begin position="605"/>
        <end position="618"/>
    </location>
</feature>
<evidence type="ECO:0000259" key="17">
    <source>
        <dbReference type="PROSITE" id="PS51767"/>
    </source>
</evidence>
<dbReference type="SMART" id="SM00054">
    <property type="entry name" value="EFh"/>
    <property type="match status" value="2"/>
</dbReference>
<dbReference type="GO" id="GO:0004190">
    <property type="term" value="F:aspartic-type endopeptidase activity"/>
    <property type="evidence" value="ECO:0007669"/>
    <property type="project" value="UniProtKB-KW"/>
</dbReference>
<dbReference type="OrthoDB" id="438662at2759"/>
<feature type="transmembrane region" description="Helical" evidence="15">
    <location>
        <begin position="1098"/>
        <end position="1118"/>
    </location>
</feature>
<dbReference type="InterPro" id="IPR011992">
    <property type="entry name" value="EF-hand-dom_pair"/>
</dbReference>
<evidence type="ECO:0000256" key="5">
    <source>
        <dbReference type="ARBA" id="ARBA00022750"/>
    </source>
</evidence>
<dbReference type="PROSITE" id="PS00141">
    <property type="entry name" value="ASP_PROTEASE"/>
    <property type="match status" value="1"/>
</dbReference>
<dbReference type="SUPFAM" id="SSF81324">
    <property type="entry name" value="Voltage-gated potassium channels"/>
    <property type="match status" value="1"/>
</dbReference>
<feature type="transmembrane region" description="Helical" evidence="15">
    <location>
        <begin position="1762"/>
        <end position="1790"/>
    </location>
</feature>
<dbReference type="InterPro" id="IPR000225">
    <property type="entry name" value="Armadillo"/>
</dbReference>
<keyword evidence="8 15" id="KW-1133">Transmembrane helix</keyword>
<evidence type="ECO:0000313" key="19">
    <source>
        <dbReference type="Proteomes" id="UP000186817"/>
    </source>
</evidence>
<dbReference type="FunFam" id="2.40.70.10:FF:000115">
    <property type="entry name" value="Lysosomal aspartic protease"/>
    <property type="match status" value="1"/>
</dbReference>
<keyword evidence="6 13" id="KW-0378">Hydrolase</keyword>
<dbReference type="InterPro" id="IPR027359">
    <property type="entry name" value="Volt_channel_dom_sf"/>
</dbReference>
<feature type="transmembrane region" description="Helical" evidence="15">
    <location>
        <begin position="1660"/>
        <end position="1678"/>
    </location>
</feature>
<dbReference type="SUPFAM" id="SSF50630">
    <property type="entry name" value="Acid proteases"/>
    <property type="match status" value="1"/>
</dbReference>
<reference evidence="18 19" key="1">
    <citation type="submission" date="2016-02" db="EMBL/GenBank/DDBJ databases">
        <title>Genome analysis of coral dinoflagellate symbionts highlights evolutionary adaptations to a symbiotic lifestyle.</title>
        <authorList>
            <person name="Aranda M."/>
            <person name="Li Y."/>
            <person name="Liew Y.J."/>
            <person name="Baumgarten S."/>
            <person name="Simakov O."/>
            <person name="Wilson M."/>
            <person name="Piel J."/>
            <person name="Ashoor H."/>
            <person name="Bougouffa S."/>
            <person name="Bajic V.B."/>
            <person name="Ryu T."/>
            <person name="Ravasi T."/>
            <person name="Bayer T."/>
            <person name="Micklem G."/>
            <person name="Kim H."/>
            <person name="Bhak J."/>
            <person name="Lajeunesse T.C."/>
            <person name="Voolstra C.R."/>
        </authorList>
    </citation>
    <scope>NUCLEOTIDE SEQUENCE [LARGE SCALE GENOMIC DNA]</scope>
    <source>
        <strain evidence="18 19">CCMP2467</strain>
    </source>
</reference>
<evidence type="ECO:0000256" key="3">
    <source>
        <dbReference type="ARBA" id="ARBA00022670"/>
    </source>
</evidence>
<dbReference type="Pfam" id="PF00026">
    <property type="entry name" value="Asp"/>
    <property type="match status" value="1"/>
</dbReference>
<feature type="transmembrane region" description="Helical" evidence="15">
    <location>
        <begin position="1060"/>
        <end position="1086"/>
    </location>
</feature>
<dbReference type="Gene3D" id="1.20.120.350">
    <property type="entry name" value="Voltage-gated potassium channels. Chain C"/>
    <property type="match status" value="1"/>
</dbReference>
<dbReference type="SUPFAM" id="SSF47473">
    <property type="entry name" value="EF-hand"/>
    <property type="match status" value="1"/>
</dbReference>
<evidence type="ECO:0000256" key="1">
    <source>
        <dbReference type="ARBA" id="ARBA00004141"/>
    </source>
</evidence>
<dbReference type="InterPro" id="IPR001969">
    <property type="entry name" value="Aspartic_peptidase_AS"/>
</dbReference>
<evidence type="ECO:0000256" key="6">
    <source>
        <dbReference type="ARBA" id="ARBA00022801"/>
    </source>
</evidence>
<keyword evidence="5 13" id="KW-0064">Aspartyl protease</keyword>
<dbReference type="GO" id="GO:0005524">
    <property type="term" value="F:ATP binding"/>
    <property type="evidence" value="ECO:0007669"/>
    <property type="project" value="InterPro"/>
</dbReference>
<feature type="domain" description="EF-hand" evidence="16">
    <location>
        <begin position="1309"/>
        <end position="1344"/>
    </location>
</feature>
<dbReference type="InterPro" id="IPR005821">
    <property type="entry name" value="Ion_trans_dom"/>
</dbReference>
<evidence type="ECO:0000256" key="11">
    <source>
        <dbReference type="PIRSR" id="PIRSR601461-2"/>
    </source>
</evidence>
<feature type="transmembrane region" description="Helical" evidence="15">
    <location>
        <begin position="1422"/>
        <end position="1440"/>
    </location>
</feature>
<dbReference type="PANTHER" id="PTHR47966">
    <property type="entry name" value="BETA-SITE APP-CLEAVING ENZYME, ISOFORM A-RELATED"/>
    <property type="match status" value="1"/>
</dbReference>
<dbReference type="InterPro" id="IPR002048">
    <property type="entry name" value="EF_hand_dom"/>
</dbReference>
<dbReference type="InterPro" id="IPR001461">
    <property type="entry name" value="Aspartic_peptidase_A1"/>
</dbReference>
<feature type="active site" evidence="10">
    <location>
        <position position="483"/>
    </location>
</feature>
<dbReference type="InterPro" id="IPR011989">
    <property type="entry name" value="ARM-like"/>
</dbReference>
<feature type="transmembrane region" description="Helical" evidence="15">
    <location>
        <begin position="1138"/>
        <end position="1157"/>
    </location>
</feature>
<dbReference type="InterPro" id="IPR034164">
    <property type="entry name" value="Pepsin-like_dom"/>
</dbReference>
<evidence type="ECO:0000259" key="16">
    <source>
        <dbReference type="PROSITE" id="PS50222"/>
    </source>
</evidence>
<keyword evidence="7" id="KW-0106">Calcium</keyword>
<feature type="active site" evidence="10">
    <location>
        <position position="270"/>
    </location>
</feature>
<accession>A0A1Q9CNL9</accession>
<keyword evidence="3 13" id="KW-0645">Protease</keyword>
<feature type="repeat" description="ARM" evidence="12">
    <location>
        <begin position="655"/>
        <end position="699"/>
    </location>
</feature>
<evidence type="ECO:0000256" key="13">
    <source>
        <dbReference type="RuleBase" id="RU000454"/>
    </source>
</evidence>
<dbReference type="SUPFAM" id="SSF48371">
    <property type="entry name" value="ARM repeat"/>
    <property type="match status" value="1"/>
</dbReference>
<dbReference type="Gene3D" id="1.10.238.10">
    <property type="entry name" value="EF-hand"/>
    <property type="match status" value="1"/>
</dbReference>
<feature type="region of interest" description="Disordered" evidence="14">
    <location>
        <begin position="593"/>
        <end position="618"/>
    </location>
</feature>
<comment type="caution">
    <text evidence="18">The sequence shown here is derived from an EMBL/GenBank/DDBJ whole genome shotgun (WGS) entry which is preliminary data.</text>
</comment>
<dbReference type="GO" id="GO:0016020">
    <property type="term" value="C:membrane"/>
    <property type="evidence" value="ECO:0007669"/>
    <property type="project" value="UniProtKB-SubCell"/>
</dbReference>
<evidence type="ECO:0000256" key="15">
    <source>
        <dbReference type="SAM" id="Phobius"/>
    </source>
</evidence>
<feature type="transmembrane region" description="Helical" evidence="15">
    <location>
        <begin position="1836"/>
        <end position="1859"/>
    </location>
</feature>
<dbReference type="Gene3D" id="1.10.287.70">
    <property type="match status" value="1"/>
</dbReference>
<dbReference type="GO" id="GO:0005509">
    <property type="term" value="F:calcium ion binding"/>
    <property type="evidence" value="ECO:0007669"/>
    <property type="project" value="InterPro"/>
</dbReference>
<dbReference type="Pfam" id="PF13499">
    <property type="entry name" value="EF-hand_7"/>
    <property type="match status" value="1"/>
</dbReference>
<dbReference type="Gene3D" id="2.40.70.10">
    <property type="entry name" value="Acid Proteases"/>
    <property type="match status" value="2"/>
</dbReference>
<feature type="transmembrane region" description="Helical" evidence="15">
    <location>
        <begin position="1936"/>
        <end position="1955"/>
    </location>
</feature>
<dbReference type="EMBL" id="LSRX01001035">
    <property type="protein sequence ID" value="OLP84523.1"/>
    <property type="molecule type" value="Genomic_DNA"/>
</dbReference>
<keyword evidence="4 15" id="KW-0812">Transmembrane</keyword>
<evidence type="ECO:0000256" key="10">
    <source>
        <dbReference type="PIRSR" id="PIRSR601461-1"/>
    </source>
</evidence>